<evidence type="ECO:0000313" key="2">
    <source>
        <dbReference type="EMBL" id="KKN26230.1"/>
    </source>
</evidence>
<feature type="compositionally biased region" description="Basic and acidic residues" evidence="1">
    <location>
        <begin position="1"/>
        <end position="10"/>
    </location>
</feature>
<gene>
    <name evidence="2" type="ORF">LCGC14_0876750</name>
</gene>
<reference evidence="2" key="1">
    <citation type="journal article" date="2015" name="Nature">
        <title>Complex archaea that bridge the gap between prokaryotes and eukaryotes.</title>
        <authorList>
            <person name="Spang A."/>
            <person name="Saw J.H."/>
            <person name="Jorgensen S.L."/>
            <person name="Zaremba-Niedzwiedzka K."/>
            <person name="Martijn J."/>
            <person name="Lind A.E."/>
            <person name="van Eijk R."/>
            <person name="Schleper C."/>
            <person name="Guy L."/>
            <person name="Ettema T.J."/>
        </authorList>
    </citation>
    <scope>NUCLEOTIDE SEQUENCE</scope>
</reference>
<protein>
    <submittedName>
        <fullName evidence="2">Uncharacterized protein</fullName>
    </submittedName>
</protein>
<sequence>MKMKKEKDDNMSCQSTDSPSEWKGRTIEIDDAGTGDLVGDAFIGFRDSETRKIIFQSVPVGLYSQGNKFGDRPKKYIVNVVKKGLKALNHSKGDRILLCRGDCFDLVREYFKENDIYYEPAIIEGKLQDEVEGRYIQHLRKLGITSRNLTVESGAKRYFISFDWVCRDFPNRERYVKLGSPSWGKKWRKIALERYEKYQGSKTRDAIKKRAAKIYENMVENPISVKKAIPRVNKTHKIY</sequence>
<organism evidence="2">
    <name type="scientific">marine sediment metagenome</name>
    <dbReference type="NCBI Taxonomy" id="412755"/>
    <lineage>
        <taxon>unclassified sequences</taxon>
        <taxon>metagenomes</taxon>
        <taxon>ecological metagenomes</taxon>
    </lineage>
</organism>
<dbReference type="EMBL" id="LAZR01002736">
    <property type="protein sequence ID" value="KKN26230.1"/>
    <property type="molecule type" value="Genomic_DNA"/>
</dbReference>
<evidence type="ECO:0000256" key="1">
    <source>
        <dbReference type="SAM" id="MobiDB-lite"/>
    </source>
</evidence>
<feature type="region of interest" description="Disordered" evidence="1">
    <location>
        <begin position="1"/>
        <end position="24"/>
    </location>
</feature>
<comment type="caution">
    <text evidence="2">The sequence shown here is derived from an EMBL/GenBank/DDBJ whole genome shotgun (WGS) entry which is preliminary data.</text>
</comment>
<dbReference type="AlphaFoldDB" id="A0A0F9P320"/>
<name>A0A0F9P320_9ZZZZ</name>
<proteinExistence type="predicted"/>
<accession>A0A0F9P320</accession>